<dbReference type="NCBIfam" id="NF047646">
    <property type="entry name" value="REP_Tyr_transpos"/>
    <property type="match status" value="1"/>
</dbReference>
<sequence length="181" mass="21459">MSRKYKFHNKEGLYFVSFAVVYWIDVFTREEYFALLTDSLDYCRKNKGMEIYAWCIMPSHVHLIFRANDNNPSVLLKELKTYTSKQLQKAIAEHNQESRKKWMLWLMERAGLKNSNVKHRQFWQQHNKPIELWSPAVIDQKIDYIHNNPVEAGFVSEPEHWKYSSAVDFSGGKGLLEIDLV</sequence>
<dbReference type="EMBL" id="JAHYXK010000034">
    <property type="protein sequence ID" value="MBW7469302.1"/>
    <property type="molecule type" value="Genomic_DNA"/>
</dbReference>
<dbReference type="InterPro" id="IPR036515">
    <property type="entry name" value="Transposase_17_sf"/>
</dbReference>
<reference evidence="2 3" key="1">
    <citation type="journal article" date="2016" name="Int. J. Syst. Evol. Microbiol.">
        <title>Pontibacter aydingkolensis sp. nov., isolated from soil of a salt lake.</title>
        <authorList>
            <person name="Osman G."/>
            <person name="Zhang T."/>
            <person name="Lou K."/>
            <person name="Gao Y."/>
            <person name="Chang W."/>
            <person name="Lin Q."/>
            <person name="Yang H.M."/>
            <person name="Huo X.D."/>
            <person name="Wang N."/>
        </authorList>
    </citation>
    <scope>NUCLEOTIDE SEQUENCE [LARGE SCALE GENOMIC DNA]</scope>
    <source>
        <strain evidence="2 3">KACC 19255</strain>
    </source>
</reference>
<feature type="domain" description="Transposase IS200-like" evidence="1">
    <location>
        <begin position="10"/>
        <end position="148"/>
    </location>
</feature>
<dbReference type="RefSeq" id="WP_219879175.1">
    <property type="nucleotide sequence ID" value="NZ_JAHYXK010000034.1"/>
</dbReference>
<dbReference type="InterPro" id="IPR002686">
    <property type="entry name" value="Transposase_17"/>
</dbReference>
<name>A0ABS7D1A7_9BACT</name>
<comment type="caution">
    <text evidence="2">The sequence shown here is derived from an EMBL/GenBank/DDBJ whole genome shotgun (WGS) entry which is preliminary data.</text>
</comment>
<dbReference type="SUPFAM" id="SSF143422">
    <property type="entry name" value="Transposase IS200-like"/>
    <property type="match status" value="1"/>
</dbReference>
<evidence type="ECO:0000313" key="2">
    <source>
        <dbReference type="EMBL" id="MBW7469302.1"/>
    </source>
</evidence>
<dbReference type="Pfam" id="PF01797">
    <property type="entry name" value="Y1_Tnp"/>
    <property type="match status" value="1"/>
</dbReference>
<dbReference type="Gene3D" id="3.30.70.1290">
    <property type="entry name" value="Transposase IS200-like"/>
    <property type="match status" value="1"/>
</dbReference>
<dbReference type="PANTHER" id="PTHR36966">
    <property type="entry name" value="REP-ASSOCIATED TYROSINE TRANSPOSASE"/>
    <property type="match status" value="1"/>
</dbReference>
<organism evidence="2 3">
    <name type="scientific">Pontibacter aydingkolensis</name>
    <dbReference type="NCBI Taxonomy" id="1911536"/>
    <lineage>
        <taxon>Bacteria</taxon>
        <taxon>Pseudomonadati</taxon>
        <taxon>Bacteroidota</taxon>
        <taxon>Cytophagia</taxon>
        <taxon>Cytophagales</taxon>
        <taxon>Hymenobacteraceae</taxon>
        <taxon>Pontibacter</taxon>
    </lineage>
</organism>
<protein>
    <submittedName>
        <fullName evidence="2">Transposase</fullName>
    </submittedName>
</protein>
<dbReference type="InterPro" id="IPR052715">
    <property type="entry name" value="RAYT_transposase"/>
</dbReference>
<accession>A0ABS7D1A7</accession>
<dbReference type="SMART" id="SM01321">
    <property type="entry name" value="Y1_Tnp"/>
    <property type="match status" value="1"/>
</dbReference>
<gene>
    <name evidence="2" type="ORF">K0O23_19690</name>
</gene>
<dbReference type="Proteomes" id="UP000813018">
    <property type="component" value="Unassembled WGS sequence"/>
</dbReference>
<evidence type="ECO:0000259" key="1">
    <source>
        <dbReference type="SMART" id="SM01321"/>
    </source>
</evidence>
<evidence type="ECO:0000313" key="3">
    <source>
        <dbReference type="Proteomes" id="UP000813018"/>
    </source>
</evidence>
<proteinExistence type="predicted"/>
<keyword evidence="3" id="KW-1185">Reference proteome</keyword>
<dbReference type="PANTHER" id="PTHR36966:SF1">
    <property type="entry name" value="REP-ASSOCIATED TYROSINE TRANSPOSASE"/>
    <property type="match status" value="1"/>
</dbReference>